<dbReference type="PANTHER" id="PTHR43280">
    <property type="entry name" value="ARAC-FAMILY TRANSCRIPTIONAL REGULATOR"/>
    <property type="match status" value="1"/>
</dbReference>
<accession>A0ABV1D1M4</accession>
<dbReference type="InterPro" id="IPR020449">
    <property type="entry name" value="Tscrpt_reg_AraC-type_HTH"/>
</dbReference>
<feature type="region of interest" description="Disordered" evidence="4">
    <location>
        <begin position="258"/>
        <end position="281"/>
    </location>
</feature>
<reference evidence="6 7" key="1">
    <citation type="submission" date="2024-03" db="EMBL/GenBank/DDBJ databases">
        <title>Human intestinal bacterial collection.</title>
        <authorList>
            <person name="Pauvert C."/>
            <person name="Hitch T.C.A."/>
            <person name="Clavel T."/>
        </authorList>
    </citation>
    <scope>NUCLEOTIDE SEQUENCE [LARGE SCALE GENOMIC DNA]</scope>
    <source>
        <strain evidence="6 7">CLA-SR-H021</strain>
    </source>
</reference>
<dbReference type="InterPro" id="IPR009057">
    <property type="entry name" value="Homeodomain-like_sf"/>
</dbReference>
<keyword evidence="3" id="KW-0804">Transcription</keyword>
<dbReference type="SMART" id="SM00342">
    <property type="entry name" value="HTH_ARAC"/>
    <property type="match status" value="1"/>
</dbReference>
<dbReference type="SUPFAM" id="SSF51215">
    <property type="entry name" value="Regulatory protein AraC"/>
    <property type="match status" value="1"/>
</dbReference>
<dbReference type="Pfam" id="PF12833">
    <property type="entry name" value="HTH_18"/>
    <property type="match status" value="1"/>
</dbReference>
<dbReference type="Pfam" id="PF02311">
    <property type="entry name" value="AraC_binding"/>
    <property type="match status" value="1"/>
</dbReference>
<dbReference type="SUPFAM" id="SSF46689">
    <property type="entry name" value="Homeodomain-like"/>
    <property type="match status" value="2"/>
</dbReference>
<dbReference type="PROSITE" id="PS01124">
    <property type="entry name" value="HTH_ARAC_FAMILY_2"/>
    <property type="match status" value="1"/>
</dbReference>
<evidence type="ECO:0000256" key="4">
    <source>
        <dbReference type="SAM" id="MobiDB-lite"/>
    </source>
</evidence>
<gene>
    <name evidence="6" type="ORF">WMQ36_04860</name>
</gene>
<dbReference type="Gene3D" id="2.60.120.10">
    <property type="entry name" value="Jelly Rolls"/>
    <property type="match status" value="1"/>
</dbReference>
<dbReference type="PANTHER" id="PTHR43280:SF28">
    <property type="entry name" value="HTH-TYPE TRANSCRIPTIONAL ACTIVATOR RHAS"/>
    <property type="match status" value="1"/>
</dbReference>
<keyword evidence="7" id="KW-1185">Reference proteome</keyword>
<dbReference type="EMBL" id="JBBMFM010000011">
    <property type="protein sequence ID" value="MEQ2424295.1"/>
    <property type="molecule type" value="Genomic_DNA"/>
</dbReference>
<evidence type="ECO:0000313" key="6">
    <source>
        <dbReference type="EMBL" id="MEQ2424295.1"/>
    </source>
</evidence>
<organism evidence="6 7">
    <name type="scientific">Enterocloster hominis</name>
    <name type="common">ex Hitch et al. 2024</name>
    <dbReference type="NCBI Taxonomy" id="1917870"/>
    <lineage>
        <taxon>Bacteria</taxon>
        <taxon>Bacillati</taxon>
        <taxon>Bacillota</taxon>
        <taxon>Clostridia</taxon>
        <taxon>Lachnospirales</taxon>
        <taxon>Lachnospiraceae</taxon>
        <taxon>Enterocloster</taxon>
    </lineage>
</organism>
<keyword evidence="1" id="KW-0805">Transcription regulation</keyword>
<dbReference type="InterPro" id="IPR018060">
    <property type="entry name" value="HTH_AraC"/>
</dbReference>
<evidence type="ECO:0000256" key="1">
    <source>
        <dbReference type="ARBA" id="ARBA00023015"/>
    </source>
</evidence>
<dbReference type="PRINTS" id="PR00032">
    <property type="entry name" value="HTHARAC"/>
</dbReference>
<keyword evidence="2" id="KW-0238">DNA-binding</keyword>
<feature type="compositionally biased region" description="Basic and acidic residues" evidence="4">
    <location>
        <begin position="265"/>
        <end position="281"/>
    </location>
</feature>
<evidence type="ECO:0000259" key="5">
    <source>
        <dbReference type="PROSITE" id="PS01124"/>
    </source>
</evidence>
<dbReference type="InterPro" id="IPR003313">
    <property type="entry name" value="AraC-bd"/>
</dbReference>
<protein>
    <submittedName>
        <fullName evidence="6">AraC family transcriptional regulator</fullName>
    </submittedName>
</protein>
<feature type="domain" description="HTH araC/xylS-type" evidence="5">
    <location>
        <begin position="167"/>
        <end position="265"/>
    </location>
</feature>
<dbReference type="Gene3D" id="1.10.10.60">
    <property type="entry name" value="Homeodomain-like"/>
    <property type="match status" value="2"/>
</dbReference>
<evidence type="ECO:0000256" key="3">
    <source>
        <dbReference type="ARBA" id="ARBA00023163"/>
    </source>
</evidence>
<evidence type="ECO:0000313" key="7">
    <source>
        <dbReference type="Proteomes" id="UP001454086"/>
    </source>
</evidence>
<dbReference type="RefSeq" id="WP_040382173.1">
    <property type="nucleotide sequence ID" value="NZ_JBBMFM010000011.1"/>
</dbReference>
<evidence type="ECO:0000256" key="2">
    <source>
        <dbReference type="ARBA" id="ARBA00023125"/>
    </source>
</evidence>
<comment type="caution">
    <text evidence="6">The sequence shown here is derived from an EMBL/GenBank/DDBJ whole genome shotgun (WGS) entry which is preliminary data.</text>
</comment>
<proteinExistence type="predicted"/>
<dbReference type="InterPro" id="IPR014710">
    <property type="entry name" value="RmlC-like_jellyroll"/>
</dbReference>
<dbReference type="InterPro" id="IPR037923">
    <property type="entry name" value="HTH-like"/>
</dbReference>
<dbReference type="Proteomes" id="UP001454086">
    <property type="component" value="Unassembled WGS sequence"/>
</dbReference>
<sequence>MIDQAGLRMDKGYQIACERIQGVNDNMAKSHYHEYFELYYLESGKRYHIADDTLYCLNSGEFILFPPYVMHHSYGDSGVSFKRLVLYFTKEMIAVPGVTDVLDQHAWVYKSDEKNETHALLRALLKEQEFNDNYSEEALYFILNQILILLLRNSTETAKPEKQSRITSIIHYLHENYTYPITLNELAEQFYLSPYYLCREFKKYTNSTIVQYINSLRVGHAQRLFMETDKSVTEISKIVGFSNVTHFNRVYRSVTGLSPSKSRKQAKERSAAMERHGIPGC</sequence>
<name>A0ABV1D1M4_9FIRM</name>